<protein>
    <submittedName>
        <fullName evidence="1">Uncharacterized protein</fullName>
    </submittedName>
</protein>
<sequence length="74" mass="8547">MTEQETLTTQSVNTDTLRGTVYTVTVRWMDSPHPECIGVFQDESDANELMKRCRDKWSEPKGVVAWEKNTVKIK</sequence>
<gene>
    <name evidence="1" type="ORF">HRTV-29_gp11</name>
</gene>
<reference evidence="1" key="1">
    <citation type="submission" date="2021-05" db="EMBL/GenBank/DDBJ databases">
        <title>Diversity, taxonomy and evolution of archaeal viruses of the class Caudoviricetes.</title>
        <authorList>
            <person name="Liu Y."/>
            <person name="Demina T.A."/>
            <person name="Roux S."/>
            <person name="Aiewsakun P."/>
            <person name="Kazlauskas D."/>
            <person name="Simmonds P."/>
            <person name="Prangishvili D."/>
            <person name="Oksanen H.M."/>
            <person name="Krupovic M."/>
        </authorList>
    </citation>
    <scope>NUCLEOTIDE SEQUENCE</scope>
    <source>
        <strain evidence="1">HRTV-29/29</strain>
    </source>
</reference>
<dbReference type="Proteomes" id="UP000827282">
    <property type="component" value="Segment"/>
</dbReference>
<accession>A0AAE9BYU6</accession>
<proteinExistence type="predicted"/>
<evidence type="ECO:0000313" key="1">
    <source>
        <dbReference type="EMBL" id="UBF23289.1"/>
    </source>
</evidence>
<keyword evidence="2" id="KW-1185">Reference proteome</keyword>
<dbReference type="EMBL" id="MZ334526">
    <property type="protein sequence ID" value="UBF23289.1"/>
    <property type="molecule type" value="Genomic_DNA"/>
</dbReference>
<name>A0AAE9BYU6_9CAUD</name>
<evidence type="ECO:0000313" key="2">
    <source>
        <dbReference type="Proteomes" id="UP000827282"/>
    </source>
</evidence>
<organism evidence="1 2">
    <name type="scientific">Halorubrum tailed virus 29</name>
    <dbReference type="NCBI Taxonomy" id="2878010"/>
    <lineage>
        <taxon>Viruses</taxon>
        <taxon>Duplodnaviria</taxon>
        <taxon>Heunggongvirae</taxon>
        <taxon>Uroviricota</taxon>
        <taxon>Caudoviricetes</taxon>
        <taxon>Kirjokansivirales</taxon>
        <taxon>Haloferuviridae</taxon>
        <taxon>Dpdavirus</taxon>
        <taxon>Dpdavirus caudatum</taxon>
        <taxon>Dpdavirus HRTV29</taxon>
    </lineage>
</organism>